<comment type="similarity">
    <text evidence="1">Belongs to the N-acylglucosamine 2-epimerase family.</text>
</comment>
<name>A0A3N4Z344_9MICO</name>
<dbReference type="GO" id="GO:0005975">
    <property type="term" value="P:carbohydrate metabolic process"/>
    <property type="evidence" value="ECO:0007669"/>
    <property type="project" value="InterPro"/>
</dbReference>
<dbReference type="Gene3D" id="1.50.10.10">
    <property type="match status" value="1"/>
</dbReference>
<proteinExistence type="inferred from homology"/>
<sequence>MPAYLYVTGRMTHTYALAHLLGVPGAAELVDHGVNSLRTVFHDDAHGGWFTAVEAGGAADGLDGGADSTGHVVVDDRKWSYPHAFVILAAASAHLAGRPGAAELLDEALAVVEERFWDEGLGVVVEEWDASFTRLSDYRGANANMHTVEAFLAAFDATGRAVWLDRARQISERVVGVAEAHQWRLPEHYDAGFHPLLEHNREHLTDPFKPYGATVGHGFEWSRLLLQVDAGLHAAWDGDHGAADPMGSEPGTASTPSGRVDLVGAARALFDRAVADGWSVDGAPGFVYTTDWSGTPVIRQRLHWVVCEALGAAAALWHVTGEEAYAGHYRTWWEYARTTFVDTLGGSWHHELDPVNRPAATIRPGKADIYHATQAMLLPGLPLRPSMAGALVAG</sequence>
<dbReference type="EMBL" id="RKRA01000001">
    <property type="protein sequence ID" value="RPF26264.1"/>
    <property type="molecule type" value="Genomic_DNA"/>
</dbReference>
<dbReference type="Proteomes" id="UP000280726">
    <property type="component" value="Unassembled WGS sequence"/>
</dbReference>
<dbReference type="InterPro" id="IPR008928">
    <property type="entry name" value="6-hairpin_glycosidase_sf"/>
</dbReference>
<evidence type="ECO:0000256" key="1">
    <source>
        <dbReference type="ARBA" id="ARBA00008558"/>
    </source>
</evidence>
<keyword evidence="2" id="KW-0413">Isomerase</keyword>
<dbReference type="Pfam" id="PF07221">
    <property type="entry name" value="GlcNAc_2-epim"/>
    <property type="match status" value="2"/>
</dbReference>
<accession>A0A3N4Z344</accession>
<dbReference type="PANTHER" id="PTHR15108">
    <property type="entry name" value="N-ACYLGLUCOSAMINE-2-EPIMERASE"/>
    <property type="match status" value="1"/>
</dbReference>
<organism evidence="3 4">
    <name type="scientific">Georgenia muralis</name>
    <dbReference type="NCBI Taxonomy" id="154117"/>
    <lineage>
        <taxon>Bacteria</taxon>
        <taxon>Bacillati</taxon>
        <taxon>Actinomycetota</taxon>
        <taxon>Actinomycetes</taxon>
        <taxon>Micrococcales</taxon>
        <taxon>Bogoriellaceae</taxon>
        <taxon>Georgenia</taxon>
    </lineage>
</organism>
<reference evidence="3 4" key="1">
    <citation type="submission" date="2018-11" db="EMBL/GenBank/DDBJ databases">
        <title>Sequencing the genomes of 1000 actinobacteria strains.</title>
        <authorList>
            <person name="Klenk H.-P."/>
        </authorList>
    </citation>
    <scope>NUCLEOTIDE SEQUENCE [LARGE SCALE GENOMIC DNA]</scope>
    <source>
        <strain evidence="3 4">DSM 14418</strain>
    </source>
</reference>
<evidence type="ECO:0000313" key="3">
    <source>
        <dbReference type="EMBL" id="RPF26264.1"/>
    </source>
</evidence>
<comment type="caution">
    <text evidence="3">The sequence shown here is derived from an EMBL/GenBank/DDBJ whole genome shotgun (WGS) entry which is preliminary data.</text>
</comment>
<dbReference type="SUPFAM" id="SSF48208">
    <property type="entry name" value="Six-hairpin glycosidases"/>
    <property type="match status" value="1"/>
</dbReference>
<dbReference type="GO" id="GO:0016853">
    <property type="term" value="F:isomerase activity"/>
    <property type="evidence" value="ECO:0007669"/>
    <property type="project" value="UniProtKB-KW"/>
</dbReference>
<gene>
    <name evidence="3" type="ORF">EDD32_0698</name>
</gene>
<dbReference type="InterPro" id="IPR010819">
    <property type="entry name" value="AGE/CE"/>
</dbReference>
<evidence type="ECO:0000313" key="4">
    <source>
        <dbReference type="Proteomes" id="UP000280726"/>
    </source>
</evidence>
<dbReference type="InterPro" id="IPR012341">
    <property type="entry name" value="6hp_glycosidase-like_sf"/>
</dbReference>
<evidence type="ECO:0000256" key="2">
    <source>
        <dbReference type="ARBA" id="ARBA00023235"/>
    </source>
</evidence>
<keyword evidence="4" id="KW-1185">Reference proteome</keyword>
<dbReference type="AlphaFoldDB" id="A0A3N4Z344"/>
<protein>
    <submittedName>
        <fullName evidence="3">Mannose/cellobiose epimerase-like protein (N-acyl-D-glucosamine 2-epimerase family)</fullName>
    </submittedName>
</protein>